<proteinExistence type="predicted"/>
<dbReference type="EMBL" id="UINC01093114">
    <property type="protein sequence ID" value="SVC47273.1"/>
    <property type="molecule type" value="Genomic_DNA"/>
</dbReference>
<sequence>WHTRVGDAWDAMMENLNGWELGLIAALTVLGGYFIYKPLRIIYLTGKVLTKVGIAMFTKIWDGMKWMKGWIKGFGTGVTPTPKQLELFKAPKGGWFAKIGAGFLSIIARFKSGIALAIAEAGNILAKLASKLPGAKVISHGFVPLEGPAFKTANKAIVKGGQLASRFLGHGQGAASKGTSKALALAGRGLDIWHPGVGRPALSLAGKGWAHTALDVGDMTSHGIKPLGKQLVKHLPKAGMAGSKLAKFLKWGKLLKIPGISLLVGAGLAGMYAADGRWGRAGLELLSGALGTFPGVGTALAFALDAGLLVEDLKGTKYEGQFNKYKNAFFKDPGTAFNRQEVRAWQAKGYASAGYNEKVHGPRPSKAEFKRSLKMGREQALARA</sequence>
<feature type="transmembrane region" description="Helical" evidence="2">
    <location>
        <begin position="286"/>
        <end position="310"/>
    </location>
</feature>
<feature type="transmembrane region" description="Helical" evidence="2">
    <location>
        <begin position="16"/>
        <end position="36"/>
    </location>
</feature>
<feature type="non-terminal residue" evidence="3">
    <location>
        <position position="384"/>
    </location>
</feature>
<organism evidence="3">
    <name type="scientific">marine metagenome</name>
    <dbReference type="NCBI Taxonomy" id="408172"/>
    <lineage>
        <taxon>unclassified sequences</taxon>
        <taxon>metagenomes</taxon>
        <taxon>ecological metagenomes</taxon>
    </lineage>
</organism>
<evidence type="ECO:0000256" key="2">
    <source>
        <dbReference type="SAM" id="Phobius"/>
    </source>
</evidence>
<dbReference type="AlphaFoldDB" id="A0A382ME59"/>
<feature type="non-terminal residue" evidence="3">
    <location>
        <position position="1"/>
    </location>
</feature>
<evidence type="ECO:0000313" key="3">
    <source>
        <dbReference type="EMBL" id="SVC47273.1"/>
    </source>
</evidence>
<keyword evidence="2" id="KW-0472">Membrane</keyword>
<name>A0A382ME59_9ZZZZ</name>
<accession>A0A382ME59</accession>
<feature type="transmembrane region" description="Helical" evidence="2">
    <location>
        <begin position="254"/>
        <end position="274"/>
    </location>
</feature>
<keyword evidence="2" id="KW-1133">Transmembrane helix</keyword>
<keyword evidence="2" id="KW-0812">Transmembrane</keyword>
<reference evidence="3" key="1">
    <citation type="submission" date="2018-05" db="EMBL/GenBank/DDBJ databases">
        <authorList>
            <person name="Lanie J.A."/>
            <person name="Ng W.-L."/>
            <person name="Kazmierczak K.M."/>
            <person name="Andrzejewski T.M."/>
            <person name="Davidsen T.M."/>
            <person name="Wayne K.J."/>
            <person name="Tettelin H."/>
            <person name="Glass J.I."/>
            <person name="Rusch D."/>
            <person name="Podicherti R."/>
            <person name="Tsui H.-C.T."/>
            <person name="Winkler M.E."/>
        </authorList>
    </citation>
    <scope>NUCLEOTIDE SEQUENCE</scope>
</reference>
<gene>
    <name evidence="3" type="ORF">METZ01_LOCUS300127</name>
</gene>
<feature type="compositionally biased region" description="Basic and acidic residues" evidence="1">
    <location>
        <begin position="357"/>
        <end position="377"/>
    </location>
</feature>
<feature type="region of interest" description="Disordered" evidence="1">
    <location>
        <begin position="356"/>
        <end position="384"/>
    </location>
</feature>
<protein>
    <submittedName>
        <fullName evidence="3">Uncharacterized protein</fullName>
    </submittedName>
</protein>
<evidence type="ECO:0000256" key="1">
    <source>
        <dbReference type="SAM" id="MobiDB-lite"/>
    </source>
</evidence>